<evidence type="ECO:0000313" key="3">
    <source>
        <dbReference type="Proteomes" id="UP000007842"/>
    </source>
</evidence>
<dbReference type="KEGG" id="scy:SCATT_p09080"/>
<evidence type="ECO:0000256" key="1">
    <source>
        <dbReference type="SAM" id="MobiDB-lite"/>
    </source>
</evidence>
<organism evidence="2 3">
    <name type="scientific">Streptantibioticus cattleyicolor (strain ATCC 35852 / DSM 46488 / JCM 4925 / NBRC 14057 / NRRL 8057)</name>
    <name type="common">Streptomyces cattleya</name>
    <dbReference type="NCBI Taxonomy" id="1003195"/>
    <lineage>
        <taxon>Bacteria</taxon>
        <taxon>Bacillati</taxon>
        <taxon>Actinomycetota</taxon>
        <taxon>Actinomycetes</taxon>
        <taxon>Kitasatosporales</taxon>
        <taxon>Streptomycetaceae</taxon>
        <taxon>Streptantibioticus</taxon>
    </lineage>
</organism>
<name>G8XDF5_STREN</name>
<dbReference type="Proteomes" id="UP000007842">
    <property type="component" value="Plasmid pSCATT"/>
</dbReference>
<evidence type="ECO:0000313" key="2">
    <source>
        <dbReference type="EMBL" id="AEW99101.1"/>
    </source>
</evidence>
<feature type="compositionally biased region" description="Basic residues" evidence="1">
    <location>
        <begin position="76"/>
        <end position="93"/>
    </location>
</feature>
<feature type="compositionally biased region" description="Basic residues" evidence="1">
    <location>
        <begin position="194"/>
        <end position="204"/>
    </location>
</feature>
<proteinExistence type="predicted"/>
<feature type="region of interest" description="Disordered" evidence="1">
    <location>
        <begin position="185"/>
        <end position="224"/>
    </location>
</feature>
<feature type="region of interest" description="Disordered" evidence="1">
    <location>
        <begin position="1"/>
        <end position="37"/>
    </location>
</feature>
<reference evidence="3" key="1">
    <citation type="submission" date="2011-12" db="EMBL/GenBank/DDBJ databases">
        <title>Complete genome sequence of Streptomyces cattleya strain DSM 46488.</title>
        <authorList>
            <person name="Ou H.-Y."/>
            <person name="Li P."/>
            <person name="Zhao C."/>
            <person name="O'Hagan D."/>
            <person name="Deng Z."/>
        </authorList>
    </citation>
    <scope>NUCLEOTIDE SEQUENCE [LARGE SCALE GENOMIC DNA]</scope>
    <source>
        <strain evidence="3">ATCC 35852 / DSM 46488 / JCM 4925 / NBRC 14057 / NRRL 8057</strain>
        <plasmid evidence="3">Plasmid pSCATT</plasmid>
    </source>
</reference>
<protein>
    <submittedName>
        <fullName evidence="2">Uncharacterized protein</fullName>
    </submittedName>
</protein>
<accession>G8XDF5</accession>
<feature type="region of interest" description="Disordered" evidence="1">
    <location>
        <begin position="74"/>
        <end position="94"/>
    </location>
</feature>
<keyword evidence="3" id="KW-1185">Reference proteome</keyword>
<dbReference type="AlphaFoldDB" id="G8XDF5"/>
<keyword evidence="2" id="KW-0614">Plasmid</keyword>
<dbReference type="HOGENOM" id="CLU_1234422_0_0_11"/>
<dbReference type="PATRIC" id="fig|1003195.29.peg.6703"/>
<gene>
    <name evidence="2" type="ordered locus">SCATT_p09080</name>
</gene>
<dbReference type="EMBL" id="CP003229">
    <property type="protein sequence ID" value="AEW99101.1"/>
    <property type="molecule type" value="Genomic_DNA"/>
</dbReference>
<sequence>MLNGGHPHRRRGPHVASQIVQEDTPPRRHPEPPRGVPVDLRLRLAHPHLAGDDHLVEEAVPAGAVVGVAPGVGEQRHRRPRGAHPAHQLHHGAGHGERLEHALDQPLGGRPGAVRAAQRLRQRHLQLGHRHLTALHPVEDGGRRATGRTRTEVPGQQRVEGVGVHPVPRGPLGDPGVERLGQHTAPVDQQGARRTGRCTHHRHTPVVAARFPGRSLSPHDGSSA</sequence>
<feature type="compositionally biased region" description="Basic residues" evidence="1">
    <location>
        <begin position="1"/>
        <end position="13"/>
    </location>
</feature>
<geneLocation type="plasmid" evidence="2 3">
    <name>pSCATT</name>
</geneLocation>